<accession>A0ACC2P607</accession>
<evidence type="ECO:0000313" key="1">
    <source>
        <dbReference type="EMBL" id="KAJ8678004.1"/>
    </source>
</evidence>
<gene>
    <name evidence="1" type="ORF">QAD02_013791</name>
</gene>
<protein>
    <submittedName>
        <fullName evidence="1">Uncharacterized protein</fullName>
    </submittedName>
</protein>
<keyword evidence="2" id="KW-1185">Reference proteome</keyword>
<proteinExistence type="predicted"/>
<reference evidence="1" key="1">
    <citation type="submission" date="2023-04" db="EMBL/GenBank/DDBJ databases">
        <title>A chromosome-level genome assembly of the parasitoid wasp Eretmocerus hayati.</title>
        <authorList>
            <person name="Zhong Y."/>
            <person name="Liu S."/>
            <person name="Liu Y."/>
        </authorList>
    </citation>
    <scope>NUCLEOTIDE SEQUENCE</scope>
    <source>
        <strain evidence="1">ZJU_SS_LIU_2023</strain>
    </source>
</reference>
<evidence type="ECO:0000313" key="2">
    <source>
        <dbReference type="Proteomes" id="UP001239111"/>
    </source>
</evidence>
<name>A0ACC2P607_9HYME</name>
<sequence length="158" mass="17906">MYYILSLIRNELDLANSRRGLPVSPEIQLTLGLQYYATNMFQSTVCLCVRRVSLALAGLFTQFIQLPTDDERILNAQLFYTIAGMRSIYALIDGVLIKIASPESAIAELFRCRKGYFALNVLAILDAKGSFRYMDVRHPESVHDMTALDRSALKMLFE</sequence>
<dbReference type="Proteomes" id="UP001239111">
    <property type="component" value="Chromosome 2"/>
</dbReference>
<organism evidence="1 2">
    <name type="scientific">Eretmocerus hayati</name>
    <dbReference type="NCBI Taxonomy" id="131215"/>
    <lineage>
        <taxon>Eukaryota</taxon>
        <taxon>Metazoa</taxon>
        <taxon>Ecdysozoa</taxon>
        <taxon>Arthropoda</taxon>
        <taxon>Hexapoda</taxon>
        <taxon>Insecta</taxon>
        <taxon>Pterygota</taxon>
        <taxon>Neoptera</taxon>
        <taxon>Endopterygota</taxon>
        <taxon>Hymenoptera</taxon>
        <taxon>Apocrita</taxon>
        <taxon>Proctotrupomorpha</taxon>
        <taxon>Chalcidoidea</taxon>
        <taxon>Aphelinidae</taxon>
        <taxon>Aphelininae</taxon>
        <taxon>Eretmocerus</taxon>
    </lineage>
</organism>
<dbReference type="EMBL" id="CM056742">
    <property type="protein sequence ID" value="KAJ8678004.1"/>
    <property type="molecule type" value="Genomic_DNA"/>
</dbReference>
<comment type="caution">
    <text evidence="1">The sequence shown here is derived from an EMBL/GenBank/DDBJ whole genome shotgun (WGS) entry which is preliminary data.</text>
</comment>